<sequence>MPKVNSVSNRSSDWAKIDPTKVPNIIVKPPGPKSQQLHARCTKYFKGLSGQVK</sequence>
<accession>X0W092</accession>
<comment type="caution">
    <text evidence="1">The sequence shown here is derived from an EMBL/GenBank/DDBJ whole genome shotgun (WGS) entry which is preliminary data.</text>
</comment>
<gene>
    <name evidence="1" type="ORF">S01H1_53443</name>
</gene>
<organism evidence="1">
    <name type="scientific">marine sediment metagenome</name>
    <dbReference type="NCBI Taxonomy" id="412755"/>
    <lineage>
        <taxon>unclassified sequences</taxon>
        <taxon>metagenomes</taxon>
        <taxon>ecological metagenomes</taxon>
    </lineage>
</organism>
<proteinExistence type="predicted"/>
<feature type="non-terminal residue" evidence="1">
    <location>
        <position position="53"/>
    </location>
</feature>
<dbReference type="EMBL" id="BARS01034608">
    <property type="protein sequence ID" value="GAG24194.1"/>
    <property type="molecule type" value="Genomic_DNA"/>
</dbReference>
<protein>
    <submittedName>
        <fullName evidence="1">Uncharacterized protein</fullName>
    </submittedName>
</protein>
<dbReference type="AlphaFoldDB" id="X0W092"/>
<reference evidence="1" key="1">
    <citation type="journal article" date="2014" name="Front. Microbiol.">
        <title>High frequency of phylogenetically diverse reductive dehalogenase-homologous genes in deep subseafloor sedimentary metagenomes.</title>
        <authorList>
            <person name="Kawai M."/>
            <person name="Futagami T."/>
            <person name="Toyoda A."/>
            <person name="Takaki Y."/>
            <person name="Nishi S."/>
            <person name="Hori S."/>
            <person name="Arai W."/>
            <person name="Tsubouchi T."/>
            <person name="Morono Y."/>
            <person name="Uchiyama I."/>
            <person name="Ito T."/>
            <person name="Fujiyama A."/>
            <person name="Inagaki F."/>
            <person name="Takami H."/>
        </authorList>
    </citation>
    <scope>NUCLEOTIDE SEQUENCE</scope>
    <source>
        <strain evidence="1">Expedition CK06-06</strain>
    </source>
</reference>
<evidence type="ECO:0000313" key="1">
    <source>
        <dbReference type="EMBL" id="GAG24194.1"/>
    </source>
</evidence>
<name>X0W092_9ZZZZ</name>